<accession>A0A511FHV6</accession>
<proteinExistence type="predicted"/>
<sequence length="267" mass="29414">MKAPIAHPHAGDRRSGQLQPGPPMGPHRVPAGIRTGGQFTANTRGEATVELPAAEPTCLVCPAPAEVHVQPMTARGPAGDGMHSCQEHRHAPEFSDFGGGWMEQQDLPHPPSLERLEVMQGWTRPGPDGEQARWELTVQLHDELAGAASRRDYSDEVTLPAGQPAFTYPHQDMVIDHATIEIGADWRPRLRIRMPRAYKTSAVITSDGATWSGEHDRMDDDDMAAIEEWLAPWLERVDAAAHTIRTHGWLDPEEYLRLSGASELYPA</sequence>
<dbReference type="AlphaFoldDB" id="A0A511FHV6"/>
<organism evidence="2 3">
    <name type="scientific">Cellulomonas hominis</name>
    <dbReference type="NCBI Taxonomy" id="156981"/>
    <lineage>
        <taxon>Bacteria</taxon>
        <taxon>Bacillati</taxon>
        <taxon>Actinomycetota</taxon>
        <taxon>Actinomycetes</taxon>
        <taxon>Micrococcales</taxon>
        <taxon>Cellulomonadaceae</taxon>
        <taxon>Cellulomonas</taxon>
    </lineage>
</organism>
<comment type="caution">
    <text evidence="2">The sequence shown here is derived from an EMBL/GenBank/DDBJ whole genome shotgun (WGS) entry which is preliminary data.</text>
</comment>
<evidence type="ECO:0000256" key="1">
    <source>
        <dbReference type="SAM" id="MobiDB-lite"/>
    </source>
</evidence>
<dbReference type="EMBL" id="BJVQ01000116">
    <property type="protein sequence ID" value="GEL48829.1"/>
    <property type="molecule type" value="Genomic_DNA"/>
</dbReference>
<reference evidence="2 3" key="1">
    <citation type="submission" date="2019-07" db="EMBL/GenBank/DDBJ databases">
        <title>Whole genome shotgun sequence of Cellulomonas hominis NBRC 16055.</title>
        <authorList>
            <person name="Hosoyama A."/>
            <person name="Uohara A."/>
            <person name="Ohji S."/>
            <person name="Ichikawa N."/>
        </authorList>
    </citation>
    <scope>NUCLEOTIDE SEQUENCE [LARGE SCALE GENOMIC DNA]</scope>
    <source>
        <strain evidence="2 3">NBRC 16055</strain>
    </source>
</reference>
<keyword evidence="3" id="KW-1185">Reference proteome</keyword>
<dbReference type="Proteomes" id="UP000321723">
    <property type="component" value="Unassembled WGS sequence"/>
</dbReference>
<gene>
    <name evidence="2" type="ORF">CHO01_39450</name>
</gene>
<feature type="region of interest" description="Disordered" evidence="1">
    <location>
        <begin position="1"/>
        <end position="32"/>
    </location>
</feature>
<protein>
    <submittedName>
        <fullName evidence="2">Uncharacterized protein</fullName>
    </submittedName>
</protein>
<evidence type="ECO:0000313" key="3">
    <source>
        <dbReference type="Proteomes" id="UP000321723"/>
    </source>
</evidence>
<evidence type="ECO:0000313" key="2">
    <source>
        <dbReference type="EMBL" id="GEL48829.1"/>
    </source>
</evidence>
<name>A0A511FHV6_9CELL</name>